<dbReference type="OMA" id="PKIYGFT"/>
<dbReference type="Pfam" id="PF13853">
    <property type="entry name" value="7tm_4"/>
    <property type="match status" value="1"/>
</dbReference>
<feature type="transmembrane region" description="Helical" evidence="9">
    <location>
        <begin position="98"/>
        <end position="120"/>
    </location>
</feature>
<keyword evidence="4 8" id="KW-0297">G-protein coupled receptor</keyword>
<feature type="transmembrane region" description="Helical" evidence="9">
    <location>
        <begin position="61"/>
        <end position="86"/>
    </location>
</feature>
<evidence type="ECO:0000256" key="1">
    <source>
        <dbReference type="ARBA" id="ARBA00004141"/>
    </source>
</evidence>
<dbReference type="InterPro" id="IPR017452">
    <property type="entry name" value="GPCR_Rhodpsn_7TM"/>
</dbReference>
<feature type="transmembrane region" description="Helical" evidence="9">
    <location>
        <begin position="197"/>
        <end position="225"/>
    </location>
</feature>
<dbReference type="InterPro" id="IPR000725">
    <property type="entry name" value="Olfact_rcpt"/>
</dbReference>
<dbReference type="PROSITE" id="PS50262">
    <property type="entry name" value="G_PROTEIN_RECEP_F1_2"/>
    <property type="match status" value="1"/>
</dbReference>
<dbReference type="AlphaFoldDB" id="A0A6P9BX07"/>
<dbReference type="PANTHER" id="PTHR48018">
    <property type="entry name" value="OLFACTORY RECEPTOR"/>
    <property type="match status" value="1"/>
</dbReference>
<protein>
    <recommendedName>
        <fullName evidence="9">Olfactory receptor</fullName>
    </recommendedName>
</protein>
<keyword evidence="6 8" id="KW-0675">Receptor</keyword>
<dbReference type="PRINTS" id="PR00245">
    <property type="entry name" value="OLFACTORYR"/>
</dbReference>
<feature type="transmembrane region" description="Helical" evidence="9">
    <location>
        <begin position="237"/>
        <end position="261"/>
    </location>
</feature>
<dbReference type="PRINTS" id="PR00237">
    <property type="entry name" value="GPCRRHODOPSN"/>
</dbReference>
<evidence type="ECO:0000313" key="12">
    <source>
        <dbReference type="RefSeq" id="XP_034276263.1"/>
    </source>
</evidence>
<dbReference type="SUPFAM" id="SSF81321">
    <property type="entry name" value="Family A G protein-coupled receptor-like"/>
    <property type="match status" value="1"/>
</dbReference>
<dbReference type="GO" id="GO:0004984">
    <property type="term" value="F:olfactory receptor activity"/>
    <property type="evidence" value="ECO:0007669"/>
    <property type="project" value="InterPro"/>
</dbReference>
<feature type="domain" description="G-protein coupled receptors family 1 profile" evidence="10">
    <location>
        <begin position="41"/>
        <end position="290"/>
    </location>
</feature>
<keyword evidence="2 8" id="KW-0812">Transmembrane</keyword>
<dbReference type="KEGG" id="pgut:117667156"/>
<evidence type="ECO:0000256" key="4">
    <source>
        <dbReference type="ARBA" id="ARBA00023040"/>
    </source>
</evidence>
<keyword evidence="9" id="KW-1003">Cell membrane</keyword>
<dbReference type="Proteomes" id="UP001652622">
    <property type="component" value="Unplaced"/>
</dbReference>
<feature type="transmembrane region" description="Helical" evidence="9">
    <location>
        <begin position="27"/>
        <end position="49"/>
    </location>
</feature>
<keyword evidence="11" id="KW-1185">Reference proteome</keyword>
<name>A0A6P9BX07_PANGU</name>
<gene>
    <name evidence="12" type="primary">LOC117667156</name>
</gene>
<keyword evidence="3 9" id="KW-1133">Transmembrane helix</keyword>
<evidence type="ECO:0000313" key="11">
    <source>
        <dbReference type="Proteomes" id="UP001652622"/>
    </source>
</evidence>
<keyword evidence="5 9" id="KW-0472">Membrane</keyword>
<evidence type="ECO:0000256" key="6">
    <source>
        <dbReference type="ARBA" id="ARBA00023170"/>
    </source>
</evidence>
<dbReference type="FunFam" id="1.20.1070.10:FF:000003">
    <property type="entry name" value="Olfactory receptor"/>
    <property type="match status" value="1"/>
</dbReference>
<keyword evidence="9" id="KW-0716">Sensory transduction</keyword>
<evidence type="ECO:0000256" key="3">
    <source>
        <dbReference type="ARBA" id="ARBA00022989"/>
    </source>
</evidence>
<accession>A0A6P9BX07</accession>
<dbReference type="InterPro" id="IPR000276">
    <property type="entry name" value="GPCR_Rhodpsn"/>
</dbReference>
<evidence type="ECO:0000256" key="2">
    <source>
        <dbReference type="ARBA" id="ARBA00022692"/>
    </source>
</evidence>
<dbReference type="Gene3D" id="1.20.1070.10">
    <property type="entry name" value="Rhodopsin 7-helix transmembrane proteins"/>
    <property type="match status" value="1"/>
</dbReference>
<dbReference type="GeneID" id="117667156"/>
<comment type="similarity">
    <text evidence="8">Belongs to the G-protein coupled receptor 1 family.</text>
</comment>
<dbReference type="PROSITE" id="PS00237">
    <property type="entry name" value="G_PROTEIN_RECEP_F1_1"/>
    <property type="match status" value="1"/>
</dbReference>
<dbReference type="GO" id="GO:0004930">
    <property type="term" value="F:G protein-coupled receptor activity"/>
    <property type="evidence" value="ECO:0007669"/>
    <property type="project" value="UniProtKB-KW"/>
</dbReference>
<feature type="transmembrane region" description="Helical" evidence="9">
    <location>
        <begin position="141"/>
        <end position="158"/>
    </location>
</feature>
<keyword evidence="7 8" id="KW-0807">Transducer</keyword>
<comment type="subcellular location">
    <subcellularLocation>
        <location evidence="9">Cell membrane</location>
        <topology evidence="9">Multi-pass membrane protein</topology>
    </subcellularLocation>
    <subcellularLocation>
        <location evidence="1">Membrane</location>
        <topology evidence="1">Multi-pass membrane protein</topology>
    </subcellularLocation>
</comment>
<dbReference type="InParanoid" id="A0A6P9BX07"/>
<organism evidence="11 12">
    <name type="scientific">Pantherophis guttatus</name>
    <name type="common">Corn snake</name>
    <name type="synonym">Elaphe guttata</name>
    <dbReference type="NCBI Taxonomy" id="94885"/>
    <lineage>
        <taxon>Eukaryota</taxon>
        <taxon>Metazoa</taxon>
        <taxon>Chordata</taxon>
        <taxon>Craniata</taxon>
        <taxon>Vertebrata</taxon>
        <taxon>Euteleostomi</taxon>
        <taxon>Lepidosauria</taxon>
        <taxon>Squamata</taxon>
        <taxon>Bifurcata</taxon>
        <taxon>Unidentata</taxon>
        <taxon>Episquamata</taxon>
        <taxon>Toxicofera</taxon>
        <taxon>Serpentes</taxon>
        <taxon>Colubroidea</taxon>
        <taxon>Colubridae</taxon>
        <taxon>Colubrinae</taxon>
        <taxon>Pantherophis</taxon>
    </lineage>
</organism>
<feature type="transmembrane region" description="Helical" evidence="9">
    <location>
        <begin position="273"/>
        <end position="292"/>
    </location>
</feature>
<evidence type="ECO:0000256" key="8">
    <source>
        <dbReference type="RuleBase" id="RU000688"/>
    </source>
</evidence>
<sequence>MFGENHTAVSEFIFLEFAEQPEMKVPLFMFFLLVYVITIVGNLGMILLISMDLQLHTPMYFFLSNLAFIDFCYSSTTLPKILAIFLSRRKTISFTGCFIQMYFFLALASTECFLLGLMAYDRYVAICNPLLYPSLMSHAQCLKMAGGAFIAGFLNSIIHTTLIGTLSFCQSNEINHFFCDLPPLLKLSCSDTLAPKIYGFTGAGTIILINFLIILISYICIFSTVLKVKSLGGQQKAISTCLSHLVVVTMFYGTGLFVYLQPSSNYSERQHKIMAVLYAFLIPMLNPLIYSLRNKEVKDALIRAMNKNVSHVR</sequence>
<keyword evidence="9" id="KW-0552">Olfaction</keyword>
<dbReference type="RefSeq" id="XP_034276263.1">
    <property type="nucleotide sequence ID" value="XM_034420372.1"/>
</dbReference>
<proteinExistence type="inferred from homology"/>
<evidence type="ECO:0000256" key="7">
    <source>
        <dbReference type="ARBA" id="ARBA00023224"/>
    </source>
</evidence>
<evidence type="ECO:0000256" key="9">
    <source>
        <dbReference type="RuleBase" id="RU363047"/>
    </source>
</evidence>
<reference evidence="12" key="1">
    <citation type="submission" date="2025-08" db="UniProtKB">
        <authorList>
            <consortium name="RefSeq"/>
        </authorList>
    </citation>
    <scope>IDENTIFICATION</scope>
    <source>
        <tissue evidence="12">Blood</tissue>
    </source>
</reference>
<dbReference type="GO" id="GO:0005886">
    <property type="term" value="C:plasma membrane"/>
    <property type="evidence" value="ECO:0007669"/>
    <property type="project" value="UniProtKB-SubCell"/>
</dbReference>
<evidence type="ECO:0000259" key="10">
    <source>
        <dbReference type="PROSITE" id="PS50262"/>
    </source>
</evidence>
<evidence type="ECO:0000256" key="5">
    <source>
        <dbReference type="ARBA" id="ARBA00023136"/>
    </source>
</evidence>